<sequence length="646" mass="69856">MVSVTNIKASDHPVKAVTVFKSSKAEVLRTFSLDLQPGQNKIQITGLPSSIDTESARISGLGDARLFDVVCTLTPPKPLSQSASQSTTHHALQTQKLALEAERKVRTQESDILLAYGETLKAQDVPPEQLLSFLSKFVELGLANKKAVAEIDRKILEVQKEIDKETKKVPEKKGATNGEVTVVIVSENGGHLDLKLTYIVGNVNWEPTYDLHAITEKGKPPSSITLQYRGRVIQSTGEDWTDTSLTLSTSSSDTTSQKVPELEVVKLQQRRQWYGSSNLLSVQKKTRMSMAPGGGPPAPPPPPPMASMAAPQSQLVGVLRSASFKSKSRRQETDGYADRDRERDRERSVGGAGGSVMDDSWADESVAGADETATIGPLAETTAVVSVSPLSISYTVEGEASIPSDGEAHQVSIATLSFDSKVSIVTVPRVNPVAYLQAEIKNTSDYRLLPGPVSVFLDESFMSKTSIQDIPAGDTFTCTLGIDSALRVSYSRKSRTLKDSSNAFFGAFSEQFTTTGYTVLTTIENKHTFDIEGDLVVRDIIPVTEDKQVKVVLRKPEGLAEAKEGEVVVVGSAAGGKGKEKEGGEGREGNGNGNVKVRWSKVKAGRGGEKEGKFEWICAVKAGEEITLMTRYEVKAPADDQYEESW</sequence>
<evidence type="ECO:0000256" key="1">
    <source>
        <dbReference type="SAM" id="MobiDB-lite"/>
    </source>
</evidence>
<dbReference type="PANTHER" id="PTHR31005">
    <property type="entry name" value="DUF4139 DOMAIN-CONTAINING PROTEIN"/>
    <property type="match status" value="1"/>
</dbReference>
<dbReference type="AlphaFoldDB" id="A0A067P6I8"/>
<dbReference type="EMBL" id="KL197760">
    <property type="protein sequence ID" value="KDQ50394.1"/>
    <property type="molecule type" value="Genomic_DNA"/>
</dbReference>
<feature type="domain" description="DUF4140" evidence="3">
    <location>
        <begin position="17"/>
        <end position="112"/>
    </location>
</feature>
<evidence type="ECO:0000313" key="5">
    <source>
        <dbReference type="Proteomes" id="UP000027265"/>
    </source>
</evidence>
<dbReference type="InterPro" id="IPR011935">
    <property type="entry name" value="CHP02231"/>
</dbReference>
<dbReference type="STRING" id="933084.A0A067P6I8"/>
<feature type="compositionally biased region" description="Basic and acidic residues" evidence="1">
    <location>
        <begin position="577"/>
        <end position="588"/>
    </location>
</feature>
<organism evidence="4 5">
    <name type="scientific">Jaapia argillacea MUCL 33604</name>
    <dbReference type="NCBI Taxonomy" id="933084"/>
    <lineage>
        <taxon>Eukaryota</taxon>
        <taxon>Fungi</taxon>
        <taxon>Dikarya</taxon>
        <taxon>Basidiomycota</taxon>
        <taxon>Agaricomycotina</taxon>
        <taxon>Agaricomycetes</taxon>
        <taxon>Agaricomycetidae</taxon>
        <taxon>Jaapiales</taxon>
        <taxon>Jaapiaceae</taxon>
        <taxon>Jaapia</taxon>
    </lineage>
</organism>
<evidence type="ECO:0000313" key="4">
    <source>
        <dbReference type="EMBL" id="KDQ50394.1"/>
    </source>
</evidence>
<proteinExistence type="predicted"/>
<dbReference type="Proteomes" id="UP000027265">
    <property type="component" value="Unassembled WGS sequence"/>
</dbReference>
<dbReference type="InParanoid" id="A0A067P6I8"/>
<dbReference type="InterPro" id="IPR037291">
    <property type="entry name" value="DUF4139"/>
</dbReference>
<evidence type="ECO:0000259" key="2">
    <source>
        <dbReference type="Pfam" id="PF13598"/>
    </source>
</evidence>
<dbReference type="Pfam" id="PF13600">
    <property type="entry name" value="DUF4140"/>
    <property type="match status" value="1"/>
</dbReference>
<feature type="compositionally biased region" description="Basic and acidic residues" evidence="1">
    <location>
        <begin position="329"/>
        <end position="348"/>
    </location>
</feature>
<feature type="compositionally biased region" description="Pro residues" evidence="1">
    <location>
        <begin position="294"/>
        <end position="305"/>
    </location>
</feature>
<dbReference type="OrthoDB" id="10068793at2759"/>
<reference evidence="5" key="1">
    <citation type="journal article" date="2014" name="Proc. Natl. Acad. Sci. U.S.A.">
        <title>Extensive sampling of basidiomycete genomes demonstrates inadequacy of the white-rot/brown-rot paradigm for wood decay fungi.</title>
        <authorList>
            <person name="Riley R."/>
            <person name="Salamov A.A."/>
            <person name="Brown D.W."/>
            <person name="Nagy L.G."/>
            <person name="Floudas D."/>
            <person name="Held B.W."/>
            <person name="Levasseur A."/>
            <person name="Lombard V."/>
            <person name="Morin E."/>
            <person name="Otillar R."/>
            <person name="Lindquist E.A."/>
            <person name="Sun H."/>
            <person name="LaButti K.M."/>
            <person name="Schmutz J."/>
            <person name="Jabbour D."/>
            <person name="Luo H."/>
            <person name="Baker S.E."/>
            <person name="Pisabarro A.G."/>
            <person name="Walton J.D."/>
            <person name="Blanchette R.A."/>
            <person name="Henrissat B."/>
            <person name="Martin F."/>
            <person name="Cullen D."/>
            <person name="Hibbett D.S."/>
            <person name="Grigoriev I.V."/>
        </authorList>
    </citation>
    <scope>NUCLEOTIDE SEQUENCE [LARGE SCALE GENOMIC DNA]</scope>
    <source>
        <strain evidence="5">MUCL 33604</strain>
    </source>
</reference>
<dbReference type="InterPro" id="IPR025554">
    <property type="entry name" value="DUF4140"/>
</dbReference>
<evidence type="ECO:0000259" key="3">
    <source>
        <dbReference type="Pfam" id="PF13600"/>
    </source>
</evidence>
<evidence type="ECO:0008006" key="6">
    <source>
        <dbReference type="Google" id="ProtNLM"/>
    </source>
</evidence>
<feature type="region of interest" description="Disordered" evidence="1">
    <location>
        <begin position="573"/>
        <end position="595"/>
    </location>
</feature>
<name>A0A067P6I8_9AGAM</name>
<protein>
    <recommendedName>
        <fullName evidence="6">Mucoidy inhibitor A</fullName>
    </recommendedName>
</protein>
<dbReference type="NCBIfam" id="TIGR02231">
    <property type="entry name" value="mucoidy inhibitor MuiA family protein"/>
    <property type="match status" value="2"/>
</dbReference>
<feature type="domain" description="DUF4139" evidence="2">
    <location>
        <begin position="194"/>
        <end position="567"/>
    </location>
</feature>
<dbReference type="PANTHER" id="PTHR31005:SF8">
    <property type="entry name" value="DUF4139 DOMAIN-CONTAINING PROTEIN"/>
    <property type="match status" value="1"/>
</dbReference>
<accession>A0A067P6I8</accession>
<keyword evidence="5" id="KW-1185">Reference proteome</keyword>
<dbReference type="Pfam" id="PF13598">
    <property type="entry name" value="DUF4139"/>
    <property type="match status" value="1"/>
</dbReference>
<dbReference type="HOGENOM" id="CLU_010457_2_0_1"/>
<gene>
    <name evidence="4" type="ORF">JAAARDRAFT_42021</name>
</gene>
<feature type="region of interest" description="Disordered" evidence="1">
    <location>
        <begin position="287"/>
        <end position="361"/>
    </location>
</feature>